<gene>
    <name evidence="4" type="ORF">DdX_22199</name>
</gene>
<dbReference type="Proteomes" id="UP001201812">
    <property type="component" value="Unassembled WGS sequence"/>
</dbReference>
<accession>A0AAD4MDZ0</accession>
<feature type="region of interest" description="Disordered" evidence="2">
    <location>
        <begin position="436"/>
        <end position="460"/>
    </location>
</feature>
<dbReference type="Gene3D" id="3.30.160.60">
    <property type="entry name" value="Classic Zinc Finger"/>
    <property type="match status" value="2"/>
</dbReference>
<feature type="compositionally biased region" description="Basic residues" evidence="2">
    <location>
        <begin position="437"/>
        <end position="446"/>
    </location>
</feature>
<evidence type="ECO:0000256" key="1">
    <source>
        <dbReference type="PROSITE-ProRule" id="PRU00042"/>
    </source>
</evidence>
<evidence type="ECO:0000259" key="3">
    <source>
        <dbReference type="PROSITE" id="PS50157"/>
    </source>
</evidence>
<keyword evidence="1" id="KW-0479">Metal-binding</keyword>
<evidence type="ECO:0000313" key="5">
    <source>
        <dbReference type="Proteomes" id="UP001201812"/>
    </source>
</evidence>
<name>A0AAD4MDZ0_9BILA</name>
<feature type="domain" description="C2H2-type" evidence="3">
    <location>
        <begin position="10"/>
        <end position="38"/>
    </location>
</feature>
<feature type="compositionally biased region" description="Basic and acidic residues" evidence="2">
    <location>
        <begin position="227"/>
        <end position="248"/>
    </location>
</feature>
<evidence type="ECO:0000256" key="2">
    <source>
        <dbReference type="SAM" id="MobiDB-lite"/>
    </source>
</evidence>
<dbReference type="EMBL" id="JAKKPZ010001036">
    <property type="protein sequence ID" value="KAI1690958.1"/>
    <property type="molecule type" value="Genomic_DNA"/>
</dbReference>
<dbReference type="InterPro" id="IPR013087">
    <property type="entry name" value="Znf_C2H2_type"/>
</dbReference>
<evidence type="ECO:0000313" key="4">
    <source>
        <dbReference type="EMBL" id="KAI1690958.1"/>
    </source>
</evidence>
<keyword evidence="1" id="KW-0863">Zinc-finger</keyword>
<keyword evidence="5" id="KW-1185">Reference proteome</keyword>
<sequence>MNQLSSSVMFQCDECSAVIKDESAFWNHLSTLHFDYYPYRCGYCAETGEIHSTTTEDKMKHHLETIHRVKDLKISIHKKHDIEIQLRAIVDKCRLRTENSPAVLENTLRQAYDVLDEGSESSIRSRHHREAILHLPKQRGSSVEASETSIDDTADMIKIDTVDPLPRLKLEEAFSVNESMQNCYNTLSDGTKKDERCKTANGTRIELASKIESQREKEARSTLATPHRREEKLIPFIEKDGNSNEEKSVSAAQIESQSLPSKLKQKRKRRKCPFTDEKGRKKRKIGNKMPIKSEAANSENVNEDIVNANASDDVVDSYMTAATDMKTLLKQKNGIESELQMTAEKCRLKTENPPASLKSALQQAYNLLNGERRDSSIERSELTNGNTSDPFPRLKLEDGLSMRELLQQCYNILSDETSVEKSASATQNENQLLPSKLKQKRKRRKCPFTDEKGRKKRKIGNKMPIKTEVTYSEDANEDVVNANTSDDVVDYANQNTANNVFGYDFDHTTNSATIAATDPENTQEKSLETISEQQVEITEEAVSSNEAADVKEIFDVNGAAVNIDMDDVISMMNEDDTSSQVGENSLKCTFCSFTGSHERVLKRHLSQAHIKTSLLKCQHCGFVTVLATAFSAHMLEHEKVKSKARNSPISSKKK</sequence>
<proteinExistence type="predicted"/>
<dbReference type="SMART" id="SM00355">
    <property type="entry name" value="ZnF_C2H2"/>
    <property type="match status" value="4"/>
</dbReference>
<comment type="caution">
    <text evidence="4">The sequence shown here is derived from an EMBL/GenBank/DDBJ whole genome shotgun (WGS) entry which is preliminary data.</text>
</comment>
<feature type="region of interest" description="Disordered" evidence="2">
    <location>
        <begin position="371"/>
        <end position="394"/>
    </location>
</feature>
<dbReference type="GO" id="GO:0008270">
    <property type="term" value="F:zinc ion binding"/>
    <property type="evidence" value="ECO:0007669"/>
    <property type="project" value="UniProtKB-KW"/>
</dbReference>
<organism evidence="4 5">
    <name type="scientific">Ditylenchus destructor</name>
    <dbReference type="NCBI Taxonomy" id="166010"/>
    <lineage>
        <taxon>Eukaryota</taxon>
        <taxon>Metazoa</taxon>
        <taxon>Ecdysozoa</taxon>
        <taxon>Nematoda</taxon>
        <taxon>Chromadorea</taxon>
        <taxon>Rhabditida</taxon>
        <taxon>Tylenchina</taxon>
        <taxon>Tylenchomorpha</taxon>
        <taxon>Sphaerularioidea</taxon>
        <taxon>Anguinidae</taxon>
        <taxon>Anguininae</taxon>
        <taxon>Ditylenchus</taxon>
    </lineage>
</organism>
<feature type="compositionally biased region" description="Basic residues" evidence="2">
    <location>
        <begin position="263"/>
        <end position="272"/>
    </location>
</feature>
<feature type="compositionally biased region" description="Basic and acidic residues" evidence="2">
    <location>
        <begin position="371"/>
        <end position="381"/>
    </location>
</feature>
<feature type="region of interest" description="Disordered" evidence="2">
    <location>
        <begin position="213"/>
        <end position="298"/>
    </location>
</feature>
<dbReference type="PROSITE" id="PS00028">
    <property type="entry name" value="ZINC_FINGER_C2H2_1"/>
    <property type="match status" value="1"/>
</dbReference>
<protein>
    <recommendedName>
        <fullName evidence="3">C2H2-type domain-containing protein</fullName>
    </recommendedName>
</protein>
<dbReference type="PROSITE" id="PS50157">
    <property type="entry name" value="ZINC_FINGER_C2H2_2"/>
    <property type="match status" value="1"/>
</dbReference>
<keyword evidence="1" id="KW-0862">Zinc</keyword>
<dbReference type="AlphaFoldDB" id="A0AAD4MDZ0"/>
<feature type="compositionally biased region" description="Polar residues" evidence="2">
    <location>
        <begin position="250"/>
        <end position="260"/>
    </location>
</feature>
<reference evidence="4" key="1">
    <citation type="submission" date="2022-01" db="EMBL/GenBank/DDBJ databases">
        <title>Genome Sequence Resource for Two Populations of Ditylenchus destructor, the Migratory Endoparasitic Phytonematode.</title>
        <authorList>
            <person name="Zhang H."/>
            <person name="Lin R."/>
            <person name="Xie B."/>
        </authorList>
    </citation>
    <scope>NUCLEOTIDE SEQUENCE</scope>
    <source>
        <strain evidence="4">BazhouSP</strain>
    </source>
</reference>